<dbReference type="PANTHER" id="PTHR23506">
    <property type="entry name" value="GH10249P"/>
    <property type="match status" value="1"/>
</dbReference>
<dbReference type="InterPro" id="IPR050930">
    <property type="entry name" value="MFS_Vesicular_Transporter"/>
</dbReference>
<evidence type="ECO:0000256" key="3">
    <source>
        <dbReference type="ARBA" id="ARBA00022692"/>
    </source>
</evidence>
<feature type="transmembrane region" description="Helical" evidence="7">
    <location>
        <begin position="186"/>
        <end position="208"/>
    </location>
</feature>
<feature type="transmembrane region" description="Helical" evidence="7">
    <location>
        <begin position="147"/>
        <end position="174"/>
    </location>
</feature>
<feature type="transmembrane region" description="Helical" evidence="7">
    <location>
        <begin position="52"/>
        <end position="72"/>
    </location>
</feature>
<keyword evidence="4 7" id="KW-1133">Transmembrane helix</keyword>
<name>A0A7J7JC86_BUGNE</name>
<evidence type="ECO:0000256" key="7">
    <source>
        <dbReference type="SAM" id="Phobius"/>
    </source>
</evidence>
<evidence type="ECO:0000256" key="5">
    <source>
        <dbReference type="ARBA" id="ARBA00023136"/>
    </source>
</evidence>
<reference evidence="9" key="1">
    <citation type="submission" date="2020-06" db="EMBL/GenBank/DDBJ databases">
        <title>Draft genome of Bugula neritina, a colonial animal packing powerful symbionts and potential medicines.</title>
        <authorList>
            <person name="Rayko M."/>
        </authorList>
    </citation>
    <scope>NUCLEOTIDE SEQUENCE [LARGE SCALE GENOMIC DNA]</scope>
    <source>
        <strain evidence="9">Kwan_BN1</strain>
    </source>
</reference>
<feature type="region of interest" description="Disordered" evidence="6">
    <location>
        <begin position="1"/>
        <end position="37"/>
    </location>
</feature>
<feature type="transmembrane region" description="Helical" evidence="7">
    <location>
        <begin position="119"/>
        <end position="141"/>
    </location>
</feature>
<feature type="compositionally biased region" description="Basic and acidic residues" evidence="6">
    <location>
        <begin position="1"/>
        <end position="18"/>
    </location>
</feature>
<gene>
    <name evidence="9" type="ORF">EB796_017822</name>
</gene>
<dbReference type="InterPro" id="IPR011701">
    <property type="entry name" value="MFS"/>
</dbReference>
<dbReference type="PROSITE" id="PS50850">
    <property type="entry name" value="MFS"/>
    <property type="match status" value="1"/>
</dbReference>
<keyword evidence="10" id="KW-1185">Reference proteome</keyword>
<evidence type="ECO:0000313" key="10">
    <source>
        <dbReference type="Proteomes" id="UP000593567"/>
    </source>
</evidence>
<dbReference type="OrthoDB" id="6147708at2759"/>
<keyword evidence="3 7" id="KW-0812">Transmembrane</keyword>
<evidence type="ECO:0000256" key="6">
    <source>
        <dbReference type="SAM" id="MobiDB-lite"/>
    </source>
</evidence>
<dbReference type="Gene3D" id="1.20.1250.20">
    <property type="entry name" value="MFS general substrate transporter like domains"/>
    <property type="match status" value="2"/>
</dbReference>
<evidence type="ECO:0000256" key="4">
    <source>
        <dbReference type="ARBA" id="ARBA00022989"/>
    </source>
</evidence>
<comment type="caution">
    <text evidence="9">The sequence shown here is derived from an EMBL/GenBank/DDBJ whole genome shotgun (WGS) entry which is preliminary data.</text>
</comment>
<dbReference type="EMBL" id="VXIV02002656">
    <property type="protein sequence ID" value="KAF6023860.1"/>
    <property type="molecule type" value="Genomic_DNA"/>
</dbReference>
<dbReference type="GO" id="GO:0016020">
    <property type="term" value="C:membrane"/>
    <property type="evidence" value="ECO:0007669"/>
    <property type="project" value="UniProtKB-SubCell"/>
</dbReference>
<dbReference type="GO" id="GO:0022857">
    <property type="term" value="F:transmembrane transporter activity"/>
    <property type="evidence" value="ECO:0007669"/>
    <property type="project" value="InterPro"/>
</dbReference>
<accession>A0A7J7JC86</accession>
<dbReference type="InterPro" id="IPR036259">
    <property type="entry name" value="MFS_trans_sf"/>
</dbReference>
<evidence type="ECO:0000259" key="8">
    <source>
        <dbReference type="PROSITE" id="PS50850"/>
    </source>
</evidence>
<feature type="transmembrane region" description="Helical" evidence="7">
    <location>
        <begin position="246"/>
        <end position="272"/>
    </location>
</feature>
<proteinExistence type="predicted"/>
<dbReference type="Pfam" id="PF07690">
    <property type="entry name" value="MFS_1"/>
    <property type="match status" value="1"/>
</dbReference>
<dbReference type="PANTHER" id="PTHR23506:SF26">
    <property type="entry name" value="MFS-TYPE TRANSPORTER SLC18B1"/>
    <property type="match status" value="1"/>
</dbReference>
<evidence type="ECO:0000256" key="1">
    <source>
        <dbReference type="ARBA" id="ARBA00004141"/>
    </source>
</evidence>
<feature type="transmembrane region" description="Helical" evidence="7">
    <location>
        <begin position="350"/>
        <end position="371"/>
    </location>
</feature>
<feature type="transmembrane region" description="Helical" evidence="7">
    <location>
        <begin position="92"/>
        <end position="112"/>
    </location>
</feature>
<sequence length="475" mass="51126">MGESAKHIDENMNRHGEAEMEQSLEDSQTVDEKLSHRRSSTGSQILTKKQKILRIAALLFSQVCVLSGYSMISPFFPQEAKSVGLTQTEVGVIFSIFAAVTFVMSPIYGVAIVRLGPKFMCVAGCFLCGGASLLFGLLNYIPGKDVFFVLALLIRVAEGNGSAMLSVASATMILESFESATGLMYSLIEMSVAVGYIGGPAFGAAFYAIGGYSLPFMVVGGLTLAMSFILLLVLTNEKAEAQAANFLALLKIPGIMVMFMLFVLSSLTMTYLDPVLSGWMVDTFSITTSTVGLIFVSWSAAYAIVSPLIGKLVDKGYVFSIMLLGVFSSAIIFLFMAPSPLLDFIFHKQTYLWMVVVVCVLEGISGALLYIPCYQAAINIAGVNGYKQNVQTYGLVSGMMNSGYALGSLAGPLLSGYLTDKYTFKWATTVMTFVLMGMGVVLALYVTIMKMTGRPLSLPPEQETKPLLSSPINQS</sequence>
<feature type="transmembrane region" description="Helical" evidence="7">
    <location>
        <begin position="284"/>
        <end position="305"/>
    </location>
</feature>
<feature type="transmembrane region" description="Helical" evidence="7">
    <location>
        <begin position="214"/>
        <end position="234"/>
    </location>
</feature>
<protein>
    <recommendedName>
        <fullName evidence="8">Major facilitator superfamily (MFS) profile domain-containing protein</fullName>
    </recommendedName>
</protein>
<feature type="domain" description="Major facilitator superfamily (MFS) profile" evidence="8">
    <location>
        <begin position="54"/>
        <end position="455"/>
    </location>
</feature>
<feature type="transmembrane region" description="Helical" evidence="7">
    <location>
        <begin position="426"/>
        <end position="448"/>
    </location>
</feature>
<organism evidence="9 10">
    <name type="scientific">Bugula neritina</name>
    <name type="common">Brown bryozoan</name>
    <name type="synonym">Sertularia neritina</name>
    <dbReference type="NCBI Taxonomy" id="10212"/>
    <lineage>
        <taxon>Eukaryota</taxon>
        <taxon>Metazoa</taxon>
        <taxon>Spiralia</taxon>
        <taxon>Lophotrochozoa</taxon>
        <taxon>Bryozoa</taxon>
        <taxon>Gymnolaemata</taxon>
        <taxon>Cheilostomatida</taxon>
        <taxon>Flustrina</taxon>
        <taxon>Buguloidea</taxon>
        <taxon>Bugulidae</taxon>
        <taxon>Bugula</taxon>
    </lineage>
</organism>
<feature type="transmembrane region" description="Helical" evidence="7">
    <location>
        <begin position="392"/>
        <end position="414"/>
    </location>
</feature>
<dbReference type="Proteomes" id="UP000593567">
    <property type="component" value="Unassembled WGS sequence"/>
</dbReference>
<keyword evidence="2" id="KW-0813">Transport</keyword>
<evidence type="ECO:0000313" key="9">
    <source>
        <dbReference type="EMBL" id="KAF6023860.1"/>
    </source>
</evidence>
<keyword evidence="5 7" id="KW-0472">Membrane</keyword>
<dbReference type="AlphaFoldDB" id="A0A7J7JC86"/>
<dbReference type="SUPFAM" id="SSF103473">
    <property type="entry name" value="MFS general substrate transporter"/>
    <property type="match status" value="1"/>
</dbReference>
<feature type="transmembrane region" description="Helical" evidence="7">
    <location>
        <begin position="317"/>
        <end position="338"/>
    </location>
</feature>
<dbReference type="InterPro" id="IPR020846">
    <property type="entry name" value="MFS_dom"/>
</dbReference>
<comment type="subcellular location">
    <subcellularLocation>
        <location evidence="1">Membrane</location>
        <topology evidence="1">Multi-pass membrane protein</topology>
    </subcellularLocation>
</comment>
<evidence type="ECO:0000256" key="2">
    <source>
        <dbReference type="ARBA" id="ARBA00022448"/>
    </source>
</evidence>